<keyword evidence="3" id="KW-0285">Flavoprotein</keyword>
<evidence type="ECO:0000256" key="3">
    <source>
        <dbReference type="ARBA" id="ARBA00022630"/>
    </source>
</evidence>
<gene>
    <name evidence="6" type="ORF">AMP9_4443</name>
</gene>
<dbReference type="InterPro" id="IPR012132">
    <property type="entry name" value="GMC_OxRdtase"/>
</dbReference>
<evidence type="ECO:0000256" key="4">
    <source>
        <dbReference type="ARBA" id="ARBA00022827"/>
    </source>
</evidence>
<keyword evidence="6" id="KW-0560">Oxidoreductase</keyword>
<keyword evidence="4" id="KW-0274">FAD</keyword>
<accession>A0A484PPC5</accession>
<reference evidence="6" key="1">
    <citation type="submission" date="2019-03" db="EMBL/GenBank/DDBJ databases">
        <authorList>
            <person name="Danneels B."/>
        </authorList>
    </citation>
    <scope>NUCLEOTIDE SEQUENCE</scope>
</reference>
<dbReference type="AlphaFoldDB" id="A0A484PPC5"/>
<comment type="cofactor">
    <cofactor evidence="1">
        <name>FAD</name>
        <dbReference type="ChEBI" id="CHEBI:57692"/>
    </cofactor>
</comment>
<feature type="domain" description="Glucose-methanol-choline oxidoreductase N-terminal" evidence="5">
    <location>
        <begin position="300"/>
        <end position="314"/>
    </location>
</feature>
<proteinExistence type="inferred from homology"/>
<dbReference type="Pfam" id="PF00732">
    <property type="entry name" value="GMC_oxred_N"/>
    <property type="match status" value="1"/>
</dbReference>
<dbReference type="Pfam" id="PF05199">
    <property type="entry name" value="GMC_oxred_C"/>
    <property type="match status" value="1"/>
</dbReference>
<evidence type="ECO:0000256" key="1">
    <source>
        <dbReference type="ARBA" id="ARBA00001974"/>
    </source>
</evidence>
<dbReference type="SUPFAM" id="SSF51905">
    <property type="entry name" value="FAD/NAD(P)-binding domain"/>
    <property type="match status" value="1"/>
</dbReference>
<dbReference type="GO" id="GO:0050660">
    <property type="term" value="F:flavin adenine dinucleotide binding"/>
    <property type="evidence" value="ECO:0007669"/>
    <property type="project" value="InterPro"/>
</dbReference>
<organism evidence="6">
    <name type="scientific">plant metagenome</name>
    <dbReference type="NCBI Taxonomy" id="1297885"/>
    <lineage>
        <taxon>unclassified sequences</taxon>
        <taxon>metagenomes</taxon>
        <taxon>organismal metagenomes</taxon>
    </lineage>
</organism>
<dbReference type="InterPro" id="IPR036188">
    <property type="entry name" value="FAD/NAD-bd_sf"/>
</dbReference>
<dbReference type="PANTHER" id="PTHR11552">
    <property type="entry name" value="GLUCOSE-METHANOL-CHOLINE GMC OXIDOREDUCTASE"/>
    <property type="match status" value="1"/>
</dbReference>
<dbReference type="PROSITE" id="PS00624">
    <property type="entry name" value="GMC_OXRED_2"/>
    <property type="match status" value="1"/>
</dbReference>
<dbReference type="Gene3D" id="3.50.50.60">
    <property type="entry name" value="FAD/NAD(P)-binding domain"/>
    <property type="match status" value="1"/>
</dbReference>
<dbReference type="EMBL" id="CAADHY010000023">
    <property type="protein sequence ID" value="VFR27295.1"/>
    <property type="molecule type" value="Genomic_DNA"/>
</dbReference>
<sequence length="582" mass="63715">MRGRGRAGPPQALYDIPQKNERRATLAVRHIKRSETIRMDDLTFDTVVIGAGTAGALMANRLSADGKRRVLLVEAGGKDSYHWIHIPVGYLYCIGNPRTDWLYRTEPDPGLNGRVLRYPRGKTLGGCSSINGMIYMRGQARDYDHWAQLTGEDAWRWDNVLPAFKRHEDHYLGADALHGAGGEWRVEKQRLRWDILDAFAEAAQEAGIPASPDFNRGDNEGVGYFQVNQKNGWRWNTAKAFLRPACMQRPNFTLWTGAQVSGLRFDTGPDGRPRCVGATVRKGGQEHAVRAAREVVLCAGSIGSPQLLQLSGIGPAALLREHGIPVVADLPGVGENLQDHLQIRAVYRIHGAPTLNMLAATLWGKARIGMEYALRRSGPMSMAPSQLGAFTRSDPGRAWPNLEYHVQPLSLDAFGDPLHPFAAFTASVCNLNPTSRGSVRIRSAHAEDAPAIAPNYLGTDEDRQVAADSLRVTRRIVSQPALARYRPEEWKPGVQYQTDEELARLAGDIATTIFHPVGTTKMGAAHDPMAVVDARLRVRGVSGLRVVDAGVMPTITSGNTNSPTLMIAEKAAGWMLEEAARG</sequence>
<dbReference type="PANTHER" id="PTHR11552:SF147">
    <property type="entry name" value="CHOLINE DEHYDROGENASE, MITOCHONDRIAL"/>
    <property type="match status" value="1"/>
</dbReference>
<protein>
    <submittedName>
        <fullName evidence="6">Choline dehydrogenase</fullName>
        <ecNumber evidence="6">1.1.99.1</ecNumber>
    </submittedName>
</protein>
<evidence type="ECO:0000256" key="2">
    <source>
        <dbReference type="ARBA" id="ARBA00010790"/>
    </source>
</evidence>
<dbReference type="GO" id="GO:0008812">
    <property type="term" value="F:choline dehydrogenase activity"/>
    <property type="evidence" value="ECO:0007669"/>
    <property type="project" value="UniProtKB-EC"/>
</dbReference>
<evidence type="ECO:0000259" key="5">
    <source>
        <dbReference type="PROSITE" id="PS00624"/>
    </source>
</evidence>
<dbReference type="InterPro" id="IPR007867">
    <property type="entry name" value="GMC_OxRtase_C"/>
</dbReference>
<dbReference type="Gene3D" id="3.30.560.10">
    <property type="entry name" value="Glucose Oxidase, domain 3"/>
    <property type="match status" value="1"/>
</dbReference>
<name>A0A484PPC5_9ZZZZ</name>
<dbReference type="EC" id="1.1.99.1" evidence="6"/>
<dbReference type="PIRSF" id="PIRSF000137">
    <property type="entry name" value="Alcohol_oxidase"/>
    <property type="match status" value="1"/>
</dbReference>
<comment type="similarity">
    <text evidence="2">Belongs to the GMC oxidoreductase family.</text>
</comment>
<evidence type="ECO:0000313" key="6">
    <source>
        <dbReference type="EMBL" id="VFR27295.1"/>
    </source>
</evidence>
<dbReference type="InterPro" id="IPR000172">
    <property type="entry name" value="GMC_OxRdtase_N"/>
</dbReference>
<dbReference type="SUPFAM" id="SSF54373">
    <property type="entry name" value="FAD-linked reductases, C-terminal domain"/>
    <property type="match status" value="1"/>
</dbReference>